<feature type="transmembrane region" description="Helical" evidence="1">
    <location>
        <begin position="116"/>
        <end position="135"/>
    </location>
</feature>
<protein>
    <recommendedName>
        <fullName evidence="3">General stress protein 17M-like domain-containing protein</fullName>
    </recommendedName>
</protein>
<accession>A0A0F9YL77</accession>
<evidence type="ECO:0000256" key="1">
    <source>
        <dbReference type="SAM" id="Phobius"/>
    </source>
</evidence>
<evidence type="ECO:0008006" key="3">
    <source>
        <dbReference type="Google" id="ProtNLM"/>
    </source>
</evidence>
<feature type="transmembrane region" description="Helical" evidence="1">
    <location>
        <begin position="91"/>
        <end position="110"/>
    </location>
</feature>
<evidence type="ECO:0000313" key="2">
    <source>
        <dbReference type="EMBL" id="KKO05319.1"/>
    </source>
</evidence>
<dbReference type="AlphaFoldDB" id="A0A0F9YL77"/>
<dbReference type="EMBL" id="LAZR01000019">
    <property type="protein sequence ID" value="KKO05319.1"/>
    <property type="molecule type" value="Genomic_DNA"/>
</dbReference>
<reference evidence="2" key="1">
    <citation type="journal article" date="2015" name="Nature">
        <title>Complex archaea that bridge the gap between prokaryotes and eukaryotes.</title>
        <authorList>
            <person name="Spang A."/>
            <person name="Saw J.H."/>
            <person name="Jorgensen S.L."/>
            <person name="Zaremba-Niedzwiedzka K."/>
            <person name="Martijn J."/>
            <person name="Lind A.E."/>
            <person name="van Eijk R."/>
            <person name="Schleper C."/>
            <person name="Guy L."/>
            <person name="Ettema T.J."/>
        </authorList>
    </citation>
    <scope>NUCLEOTIDE SEQUENCE</scope>
</reference>
<gene>
    <name evidence="2" type="ORF">LCGC14_0075900</name>
</gene>
<name>A0A0F9YL77_9ZZZZ</name>
<sequence length="191" mass="20195">MTSTNGKKTIREAIAVFFDPQSIKSVVKDLRSAGISPDHIGLLASENSVRESLGDFYTQTNNTHEPGQSPVTAFVGKDDANQQQDSLGGSLFFVGTTGAMGAVVASSAIFGGALLAALSGVVAVGAIGAMAGKIIQQNDADYLQQQVDEGHILLFVRITDNVNEKQVIDLLSRHGGHHAKVHKLKQQDPDE</sequence>
<keyword evidence="1" id="KW-1133">Transmembrane helix</keyword>
<keyword evidence="1" id="KW-0472">Membrane</keyword>
<organism evidence="2">
    <name type="scientific">marine sediment metagenome</name>
    <dbReference type="NCBI Taxonomy" id="412755"/>
    <lineage>
        <taxon>unclassified sequences</taxon>
        <taxon>metagenomes</taxon>
        <taxon>ecological metagenomes</taxon>
    </lineage>
</organism>
<keyword evidence="1" id="KW-0812">Transmembrane</keyword>
<proteinExistence type="predicted"/>
<comment type="caution">
    <text evidence="2">The sequence shown here is derived from an EMBL/GenBank/DDBJ whole genome shotgun (WGS) entry which is preliminary data.</text>
</comment>